<dbReference type="InterPro" id="IPR052129">
    <property type="entry name" value="Spermadhesin-Link_domain"/>
</dbReference>
<dbReference type="HOGENOM" id="CLU_103588_2_0_1"/>
<feature type="domain" description="CUB" evidence="3">
    <location>
        <begin position="64"/>
        <end position="186"/>
    </location>
</feature>
<keyword evidence="1" id="KW-1015">Disulfide bond</keyword>
<proteinExistence type="predicted"/>
<protein>
    <recommendedName>
        <fullName evidence="3">CUB domain-containing protein</fullName>
    </recommendedName>
</protein>
<dbReference type="PANTHER" id="PTHR46908:SF4">
    <property type="entry name" value="TUMOR NECROSIS FACTOR-INDUCIBLE GENE 6 PROTEIN"/>
    <property type="match status" value="1"/>
</dbReference>
<evidence type="ECO:0000256" key="1">
    <source>
        <dbReference type="ARBA" id="ARBA00023157"/>
    </source>
</evidence>
<organism evidence="4 5">
    <name type="scientific">Daphnia pulex</name>
    <name type="common">Water flea</name>
    <dbReference type="NCBI Taxonomy" id="6669"/>
    <lineage>
        <taxon>Eukaryota</taxon>
        <taxon>Metazoa</taxon>
        <taxon>Ecdysozoa</taxon>
        <taxon>Arthropoda</taxon>
        <taxon>Crustacea</taxon>
        <taxon>Branchiopoda</taxon>
        <taxon>Diplostraca</taxon>
        <taxon>Cladocera</taxon>
        <taxon>Anomopoda</taxon>
        <taxon>Daphniidae</taxon>
        <taxon>Daphnia</taxon>
    </lineage>
</organism>
<dbReference type="SUPFAM" id="SSF49854">
    <property type="entry name" value="Spermadhesin, CUB domain"/>
    <property type="match status" value="1"/>
</dbReference>
<dbReference type="Gene3D" id="2.60.120.290">
    <property type="entry name" value="Spermadhesin, CUB domain"/>
    <property type="match status" value="1"/>
</dbReference>
<dbReference type="KEGG" id="dpx:DAPPUDRAFT_253419"/>
<gene>
    <name evidence="4" type="ORF">DAPPUDRAFT_253419</name>
</gene>
<keyword evidence="5" id="KW-1185">Reference proteome</keyword>
<dbReference type="PhylomeDB" id="E9H4S8"/>
<dbReference type="eggNOG" id="KOG4297">
    <property type="taxonomic scope" value="Eukaryota"/>
</dbReference>
<dbReference type="Proteomes" id="UP000000305">
    <property type="component" value="Unassembled WGS sequence"/>
</dbReference>
<dbReference type="CDD" id="cd00041">
    <property type="entry name" value="CUB"/>
    <property type="match status" value="1"/>
</dbReference>
<dbReference type="EMBL" id="GL732592">
    <property type="protein sequence ID" value="EFX73202.1"/>
    <property type="molecule type" value="Genomic_DNA"/>
</dbReference>
<dbReference type="InterPro" id="IPR035914">
    <property type="entry name" value="Sperma_CUB_dom_sf"/>
</dbReference>
<reference evidence="4 5" key="1">
    <citation type="journal article" date="2011" name="Science">
        <title>The ecoresponsive genome of Daphnia pulex.</title>
        <authorList>
            <person name="Colbourne J.K."/>
            <person name="Pfrender M.E."/>
            <person name="Gilbert D."/>
            <person name="Thomas W.K."/>
            <person name="Tucker A."/>
            <person name="Oakley T.H."/>
            <person name="Tokishita S."/>
            <person name="Aerts A."/>
            <person name="Arnold G.J."/>
            <person name="Basu M.K."/>
            <person name="Bauer D.J."/>
            <person name="Caceres C.E."/>
            <person name="Carmel L."/>
            <person name="Casola C."/>
            <person name="Choi J.H."/>
            <person name="Detter J.C."/>
            <person name="Dong Q."/>
            <person name="Dusheyko S."/>
            <person name="Eads B.D."/>
            <person name="Frohlich T."/>
            <person name="Geiler-Samerotte K.A."/>
            <person name="Gerlach D."/>
            <person name="Hatcher P."/>
            <person name="Jogdeo S."/>
            <person name="Krijgsveld J."/>
            <person name="Kriventseva E.V."/>
            <person name="Kultz D."/>
            <person name="Laforsch C."/>
            <person name="Lindquist E."/>
            <person name="Lopez J."/>
            <person name="Manak J.R."/>
            <person name="Muller J."/>
            <person name="Pangilinan J."/>
            <person name="Patwardhan R.P."/>
            <person name="Pitluck S."/>
            <person name="Pritham E.J."/>
            <person name="Rechtsteiner A."/>
            <person name="Rho M."/>
            <person name="Rogozin I.B."/>
            <person name="Sakarya O."/>
            <person name="Salamov A."/>
            <person name="Schaack S."/>
            <person name="Shapiro H."/>
            <person name="Shiga Y."/>
            <person name="Skalitzky C."/>
            <person name="Smith Z."/>
            <person name="Souvorov A."/>
            <person name="Sung W."/>
            <person name="Tang Z."/>
            <person name="Tsuchiya D."/>
            <person name="Tu H."/>
            <person name="Vos H."/>
            <person name="Wang M."/>
            <person name="Wolf Y.I."/>
            <person name="Yamagata H."/>
            <person name="Yamada T."/>
            <person name="Ye Y."/>
            <person name="Shaw J.R."/>
            <person name="Andrews J."/>
            <person name="Crease T.J."/>
            <person name="Tang H."/>
            <person name="Lucas S.M."/>
            <person name="Robertson H.M."/>
            <person name="Bork P."/>
            <person name="Koonin E.V."/>
            <person name="Zdobnov E.M."/>
            <person name="Grigoriev I.V."/>
            <person name="Lynch M."/>
            <person name="Boore J.L."/>
        </authorList>
    </citation>
    <scope>NUCLEOTIDE SEQUENCE [LARGE SCALE GENOMIC DNA]</scope>
</reference>
<dbReference type="AlphaFoldDB" id="E9H4S8"/>
<dbReference type="Pfam" id="PF00431">
    <property type="entry name" value="CUB"/>
    <property type="match status" value="1"/>
</dbReference>
<comment type="caution">
    <text evidence="2">Lacks conserved residue(s) required for the propagation of feature annotation.</text>
</comment>
<evidence type="ECO:0000313" key="5">
    <source>
        <dbReference type="Proteomes" id="UP000000305"/>
    </source>
</evidence>
<evidence type="ECO:0000256" key="2">
    <source>
        <dbReference type="PROSITE-ProRule" id="PRU00059"/>
    </source>
</evidence>
<accession>E9H4S8</accession>
<dbReference type="PANTHER" id="PTHR46908">
    <property type="entry name" value="CUBILIN-LIKE PROTEIN"/>
    <property type="match status" value="1"/>
</dbReference>
<dbReference type="InParanoid" id="E9H4S8"/>
<dbReference type="SMART" id="SM00042">
    <property type="entry name" value="CUB"/>
    <property type="match status" value="1"/>
</dbReference>
<sequence length="189" mass="21067">MTSVKLNPFVPGCGGYVYDIGVVSSPTSLSVINNVTECIWFVEAEQSDKGIFLKRNRSTNITTCDGHKQLIMTISMGKEVVMETTGKIESPNYPAAYPNSYDYRWNIITSPGTKIQLLFAFFKTQEMFDFVLVYDGSTVNSRLLLEKSGYESMPFTITSSSSELLVRFTSDDDVTFPGFLAVFSTVKAF</sequence>
<evidence type="ECO:0000313" key="4">
    <source>
        <dbReference type="EMBL" id="EFX73202.1"/>
    </source>
</evidence>
<evidence type="ECO:0000259" key="3">
    <source>
        <dbReference type="PROSITE" id="PS01180"/>
    </source>
</evidence>
<dbReference type="InterPro" id="IPR000859">
    <property type="entry name" value="CUB_dom"/>
</dbReference>
<dbReference type="PROSITE" id="PS01180">
    <property type="entry name" value="CUB"/>
    <property type="match status" value="1"/>
</dbReference>
<dbReference type="OrthoDB" id="6352760at2759"/>
<name>E9H4S8_DAPPU</name>